<reference evidence="2 3" key="1">
    <citation type="submission" date="2017-11" db="EMBL/GenBank/DDBJ databases">
        <title>De novo assembly and phasing of dikaryotic genomes from two isolates of Puccinia coronata f. sp. avenae, the causal agent of oat crown rust.</title>
        <authorList>
            <person name="Miller M.E."/>
            <person name="Zhang Y."/>
            <person name="Omidvar V."/>
            <person name="Sperschneider J."/>
            <person name="Schwessinger B."/>
            <person name="Raley C."/>
            <person name="Palmer J.M."/>
            <person name="Garnica D."/>
            <person name="Upadhyaya N."/>
            <person name="Rathjen J."/>
            <person name="Taylor J.M."/>
            <person name="Park R.F."/>
            <person name="Dodds P.N."/>
            <person name="Hirsch C.D."/>
            <person name="Kianian S.F."/>
            <person name="Figueroa M."/>
        </authorList>
    </citation>
    <scope>NUCLEOTIDE SEQUENCE [LARGE SCALE GENOMIC DNA]</scope>
    <source>
        <strain evidence="2">12SD80</strain>
    </source>
</reference>
<organism evidence="2 3">
    <name type="scientific">Puccinia coronata f. sp. avenae</name>
    <dbReference type="NCBI Taxonomy" id="200324"/>
    <lineage>
        <taxon>Eukaryota</taxon>
        <taxon>Fungi</taxon>
        <taxon>Dikarya</taxon>
        <taxon>Basidiomycota</taxon>
        <taxon>Pucciniomycotina</taxon>
        <taxon>Pucciniomycetes</taxon>
        <taxon>Pucciniales</taxon>
        <taxon>Pucciniaceae</taxon>
        <taxon>Puccinia</taxon>
    </lineage>
</organism>
<dbReference type="EMBL" id="PGCI01000122">
    <property type="protein sequence ID" value="PLW38869.1"/>
    <property type="molecule type" value="Genomic_DNA"/>
</dbReference>
<name>A0A2N5UM91_9BASI</name>
<feature type="region of interest" description="Disordered" evidence="1">
    <location>
        <begin position="1"/>
        <end position="20"/>
    </location>
</feature>
<dbReference type="AlphaFoldDB" id="A0A2N5UM91"/>
<dbReference type="Proteomes" id="UP000235392">
    <property type="component" value="Unassembled WGS sequence"/>
</dbReference>
<evidence type="ECO:0000313" key="2">
    <source>
        <dbReference type="EMBL" id="PLW38869.1"/>
    </source>
</evidence>
<sequence length="95" mass="10104">MRSQIRNPDRSPPTSPCCRPLLADHSPPTAPCYPLLANSRQPQPTALSTPAVWITAANRLLPASTSQPQPATADSLAHLCPLAHHHCPLPAAAVY</sequence>
<protein>
    <submittedName>
        <fullName evidence="2">Uncharacterized protein</fullName>
    </submittedName>
</protein>
<evidence type="ECO:0000256" key="1">
    <source>
        <dbReference type="SAM" id="MobiDB-lite"/>
    </source>
</evidence>
<comment type="caution">
    <text evidence="2">The sequence shown here is derived from an EMBL/GenBank/DDBJ whole genome shotgun (WGS) entry which is preliminary data.</text>
</comment>
<gene>
    <name evidence="2" type="ORF">PCASD_09845</name>
</gene>
<proteinExistence type="predicted"/>
<evidence type="ECO:0000313" key="3">
    <source>
        <dbReference type="Proteomes" id="UP000235392"/>
    </source>
</evidence>
<accession>A0A2N5UM91</accession>